<name>A0A951Q662_9NOST</name>
<dbReference type="EMBL" id="JAHHHN010000035">
    <property type="protein sequence ID" value="MBW4565362.1"/>
    <property type="molecule type" value="Genomic_DNA"/>
</dbReference>
<comment type="caution">
    <text evidence="1">The sequence shown here is derived from an EMBL/GenBank/DDBJ whole genome shotgun (WGS) entry which is preliminary data.</text>
</comment>
<gene>
    <name evidence="1" type="ORF">KME32_30615</name>
</gene>
<sequence>MFKLSVKLSVAIVILTALVLIGLQSFQAKPVLSKTPDIQALNQSRLVATAPTPPNLVRAVLGGRPVYVLYVTRAEDTVLVRCYPTYEPTITVRPMGGDSNANAQREGVMTCRPSA</sequence>
<evidence type="ECO:0000313" key="1">
    <source>
        <dbReference type="EMBL" id="MBW4565362.1"/>
    </source>
</evidence>
<evidence type="ECO:0000313" key="2">
    <source>
        <dbReference type="Proteomes" id="UP000715781"/>
    </source>
</evidence>
<organism evidence="1 2">
    <name type="scientific">Mojavia pulchra JT2-VF2</name>
    <dbReference type="NCBI Taxonomy" id="287848"/>
    <lineage>
        <taxon>Bacteria</taxon>
        <taxon>Bacillati</taxon>
        <taxon>Cyanobacteriota</taxon>
        <taxon>Cyanophyceae</taxon>
        <taxon>Nostocales</taxon>
        <taxon>Nostocaceae</taxon>
    </lineage>
</organism>
<proteinExistence type="predicted"/>
<accession>A0A951Q662</accession>
<dbReference type="AlphaFoldDB" id="A0A951Q662"/>
<reference evidence="1" key="2">
    <citation type="journal article" date="2022" name="Microbiol. Resour. Announc.">
        <title>Metagenome Sequencing to Explore Phylogenomics of Terrestrial Cyanobacteria.</title>
        <authorList>
            <person name="Ward R.D."/>
            <person name="Stajich J.E."/>
            <person name="Johansen J.R."/>
            <person name="Huntemann M."/>
            <person name="Clum A."/>
            <person name="Foster B."/>
            <person name="Foster B."/>
            <person name="Roux S."/>
            <person name="Palaniappan K."/>
            <person name="Varghese N."/>
            <person name="Mukherjee S."/>
            <person name="Reddy T.B.K."/>
            <person name="Daum C."/>
            <person name="Copeland A."/>
            <person name="Chen I.A."/>
            <person name="Ivanova N.N."/>
            <person name="Kyrpides N.C."/>
            <person name="Shapiro N."/>
            <person name="Eloe-Fadrosh E.A."/>
            <person name="Pietrasiak N."/>
        </authorList>
    </citation>
    <scope>NUCLEOTIDE SEQUENCE</scope>
    <source>
        <strain evidence="1">JT2-VF2</strain>
    </source>
</reference>
<protein>
    <submittedName>
        <fullName evidence="1">Uncharacterized protein</fullName>
    </submittedName>
</protein>
<dbReference type="Proteomes" id="UP000715781">
    <property type="component" value="Unassembled WGS sequence"/>
</dbReference>
<reference evidence="1" key="1">
    <citation type="submission" date="2021-05" db="EMBL/GenBank/DDBJ databases">
        <authorList>
            <person name="Pietrasiak N."/>
            <person name="Ward R."/>
            <person name="Stajich J.E."/>
            <person name="Kurbessoian T."/>
        </authorList>
    </citation>
    <scope>NUCLEOTIDE SEQUENCE</scope>
    <source>
        <strain evidence="1">JT2-VF2</strain>
    </source>
</reference>